<organism evidence="2 3">
    <name type="scientific">Deinococcus petrolearius</name>
    <dbReference type="NCBI Taxonomy" id="1751295"/>
    <lineage>
        <taxon>Bacteria</taxon>
        <taxon>Thermotogati</taxon>
        <taxon>Deinococcota</taxon>
        <taxon>Deinococci</taxon>
        <taxon>Deinococcales</taxon>
        <taxon>Deinococcaceae</taxon>
        <taxon>Deinococcus</taxon>
    </lineage>
</organism>
<sequence>MALRFDAATPAESIRSGLLANRSLHLSGTAGPAILNTRASLASTFTCSGTGQSGVARADPTGSRWSVTTLSAAWPAGDSSAGTPALPQRPASPPSCRSSVAGSRVGSWQARSTHT</sequence>
<feature type="region of interest" description="Disordered" evidence="1">
    <location>
        <begin position="74"/>
        <end position="115"/>
    </location>
</feature>
<dbReference type="RefSeq" id="WP_380047785.1">
    <property type="nucleotide sequence ID" value="NZ_JBHSOH010000006.1"/>
</dbReference>
<proteinExistence type="predicted"/>
<evidence type="ECO:0000313" key="3">
    <source>
        <dbReference type="Proteomes" id="UP001595979"/>
    </source>
</evidence>
<dbReference type="Proteomes" id="UP001595979">
    <property type="component" value="Unassembled WGS sequence"/>
</dbReference>
<accession>A0ABW1DIQ2</accession>
<comment type="caution">
    <text evidence="2">The sequence shown here is derived from an EMBL/GenBank/DDBJ whole genome shotgun (WGS) entry which is preliminary data.</text>
</comment>
<gene>
    <name evidence="2" type="ORF">ACFPQ6_07125</name>
</gene>
<evidence type="ECO:0000313" key="2">
    <source>
        <dbReference type="EMBL" id="MFC5848080.1"/>
    </source>
</evidence>
<dbReference type="EMBL" id="JBHSOH010000006">
    <property type="protein sequence ID" value="MFC5848080.1"/>
    <property type="molecule type" value="Genomic_DNA"/>
</dbReference>
<evidence type="ECO:0000256" key="1">
    <source>
        <dbReference type="SAM" id="MobiDB-lite"/>
    </source>
</evidence>
<reference evidence="3" key="1">
    <citation type="journal article" date="2019" name="Int. J. Syst. Evol. Microbiol.">
        <title>The Global Catalogue of Microorganisms (GCM) 10K type strain sequencing project: providing services to taxonomists for standard genome sequencing and annotation.</title>
        <authorList>
            <consortium name="The Broad Institute Genomics Platform"/>
            <consortium name="The Broad Institute Genome Sequencing Center for Infectious Disease"/>
            <person name="Wu L."/>
            <person name="Ma J."/>
        </authorList>
    </citation>
    <scope>NUCLEOTIDE SEQUENCE [LARGE SCALE GENOMIC DNA]</scope>
    <source>
        <strain evidence="3">CGMCC 1.15053</strain>
    </source>
</reference>
<name>A0ABW1DIQ2_9DEIO</name>
<keyword evidence="3" id="KW-1185">Reference proteome</keyword>
<protein>
    <submittedName>
        <fullName evidence="2">Uncharacterized protein</fullName>
    </submittedName>
</protein>